<dbReference type="InterPro" id="IPR038468">
    <property type="entry name" value="MmpS_C"/>
</dbReference>
<reference evidence="8 9" key="1">
    <citation type="submission" date="2019-01" db="EMBL/GenBank/DDBJ databases">
        <title>High-quality-draft genome sequences of five non-tuberculosis mycobacteriaceae isolated from a nosocomial environment.</title>
        <authorList>
            <person name="Tiago I."/>
            <person name="Alarico S."/>
            <person name="Pereira S.G."/>
            <person name="Coelho C."/>
            <person name="Maranha A."/>
            <person name="Empadinhas N."/>
        </authorList>
    </citation>
    <scope>NUCLEOTIDE SEQUENCE [LARGE SCALE GENOMIC DNA]</scope>
    <source>
        <strain evidence="8 9">24AIII</strain>
    </source>
</reference>
<dbReference type="Pfam" id="PF05423">
    <property type="entry name" value="Mycobact_memb"/>
    <property type="match status" value="1"/>
</dbReference>
<dbReference type="Gene3D" id="2.60.40.2880">
    <property type="entry name" value="MmpS1-5, C-terminal soluble domain"/>
    <property type="match status" value="1"/>
</dbReference>
<comment type="caution">
    <text evidence="8">The sequence shown here is derived from an EMBL/GenBank/DDBJ whole genome shotgun (WGS) entry which is preliminary data.</text>
</comment>
<name>A0A4R5WH27_MYCMU</name>
<dbReference type="Proteomes" id="UP000294929">
    <property type="component" value="Unassembled WGS sequence"/>
</dbReference>
<keyword evidence="3" id="KW-1003">Cell membrane</keyword>
<evidence type="ECO:0000256" key="7">
    <source>
        <dbReference type="SAM" id="Phobius"/>
    </source>
</evidence>
<keyword evidence="6 7" id="KW-0472">Membrane</keyword>
<evidence type="ECO:0000256" key="4">
    <source>
        <dbReference type="ARBA" id="ARBA00022692"/>
    </source>
</evidence>
<feature type="transmembrane region" description="Helical" evidence="7">
    <location>
        <begin position="12"/>
        <end position="32"/>
    </location>
</feature>
<organism evidence="8 9">
    <name type="scientific">Mycolicibacterium mucogenicum</name>
    <name type="common">Mycobacterium mucogenicum</name>
    <dbReference type="NCBI Taxonomy" id="56689"/>
    <lineage>
        <taxon>Bacteria</taxon>
        <taxon>Bacillati</taxon>
        <taxon>Actinomycetota</taxon>
        <taxon>Actinomycetes</taxon>
        <taxon>Mycobacteriales</taxon>
        <taxon>Mycobacteriaceae</taxon>
        <taxon>Mycolicibacterium</taxon>
    </lineage>
</organism>
<evidence type="ECO:0000313" key="9">
    <source>
        <dbReference type="Proteomes" id="UP000294929"/>
    </source>
</evidence>
<evidence type="ECO:0000256" key="3">
    <source>
        <dbReference type="ARBA" id="ARBA00022475"/>
    </source>
</evidence>
<evidence type="ECO:0000256" key="6">
    <source>
        <dbReference type="ARBA" id="ARBA00023136"/>
    </source>
</evidence>
<dbReference type="AlphaFoldDB" id="A0A4R5WH27"/>
<dbReference type="EMBL" id="SDLO01000008">
    <property type="protein sequence ID" value="TDK89547.1"/>
    <property type="molecule type" value="Genomic_DNA"/>
</dbReference>
<evidence type="ECO:0000256" key="2">
    <source>
        <dbReference type="ARBA" id="ARBA00007531"/>
    </source>
</evidence>
<gene>
    <name evidence="8" type="ORF">EUA03_12225</name>
</gene>
<evidence type="ECO:0000256" key="1">
    <source>
        <dbReference type="ARBA" id="ARBA00004236"/>
    </source>
</evidence>
<dbReference type="InterPro" id="IPR008693">
    <property type="entry name" value="MmpS"/>
</dbReference>
<proteinExistence type="inferred from homology"/>
<comment type="subcellular location">
    <subcellularLocation>
        <location evidence="1">Cell membrane</location>
    </subcellularLocation>
</comment>
<keyword evidence="5 7" id="KW-1133">Transmembrane helix</keyword>
<evidence type="ECO:0000313" key="8">
    <source>
        <dbReference type="EMBL" id="TDK89547.1"/>
    </source>
</evidence>
<keyword evidence="4 7" id="KW-0812">Transmembrane</keyword>
<comment type="similarity">
    <text evidence="2">Belongs to the MmpS family.</text>
</comment>
<protein>
    <submittedName>
        <fullName evidence="8">Transport acessory protein MmpS</fullName>
    </submittedName>
</protein>
<sequence>MVQFMNWLLKTAQHGWVLLTVVGVVTVGGFVIDRFHGVFGSRPSAETRTDNIVSTIPKYVTYEVDGPSDTTGMISYVDERAQPQRERFTSLPWSKTLTTTVPSVFANLVAQGDSSRLTCRITVNGELRDHQAADGASATTFCLVKAA</sequence>
<accession>A0A4R5WH27</accession>
<evidence type="ECO:0000256" key="5">
    <source>
        <dbReference type="ARBA" id="ARBA00022989"/>
    </source>
</evidence>
<dbReference type="GO" id="GO:0005886">
    <property type="term" value="C:plasma membrane"/>
    <property type="evidence" value="ECO:0007669"/>
    <property type="project" value="UniProtKB-SubCell"/>
</dbReference>